<dbReference type="STRING" id="1298851.TST_0842"/>
<dbReference type="Gene3D" id="2.60.40.10">
    <property type="entry name" value="Immunoglobulins"/>
    <property type="match status" value="1"/>
</dbReference>
<protein>
    <submittedName>
        <fullName evidence="1">Uncharacterized protein</fullName>
    </submittedName>
</protein>
<evidence type="ECO:0000313" key="2">
    <source>
        <dbReference type="Proteomes" id="UP000063234"/>
    </source>
</evidence>
<dbReference type="OrthoDB" id="8375at2"/>
<keyword evidence="2" id="KW-1185">Reference proteome</keyword>
<dbReference type="AlphaFoldDB" id="A0A0S3QTJ0"/>
<dbReference type="EMBL" id="AP013035">
    <property type="protein sequence ID" value="BAT71642.1"/>
    <property type="molecule type" value="Genomic_DNA"/>
</dbReference>
<dbReference type="SUPFAM" id="SSF49354">
    <property type="entry name" value="PapD-like"/>
    <property type="match status" value="1"/>
</dbReference>
<reference evidence="2" key="1">
    <citation type="journal article" date="2018" name="Science">
        <title>A primordial and reversible TCA cycle in a facultatively chemolithoautotrophic thermophile.</title>
        <authorList>
            <person name="Nunoura T."/>
            <person name="Chikaraishi Y."/>
            <person name="Izaki R."/>
            <person name="Suwa T."/>
            <person name="Sato T."/>
            <person name="Harada T."/>
            <person name="Mori K."/>
            <person name="Kato Y."/>
            <person name="Miyazaki M."/>
            <person name="Shimamura S."/>
            <person name="Yanagawa K."/>
            <person name="Shuto A."/>
            <person name="Ohkouchi N."/>
            <person name="Fujita N."/>
            <person name="Takaki Y."/>
            <person name="Atomi H."/>
            <person name="Takai K."/>
        </authorList>
    </citation>
    <scope>NUCLEOTIDE SEQUENCE [LARGE SCALE GENOMIC DNA]</scope>
    <source>
        <strain evidence="2">DSM 17441 / JCM 13301 / NBRC 103674 / ABI70S6</strain>
    </source>
</reference>
<dbReference type="InterPro" id="IPR013783">
    <property type="entry name" value="Ig-like_fold"/>
</dbReference>
<organism evidence="1 2">
    <name type="scientific">Thermosulfidibacter takaii (strain DSM 17441 / JCM 13301 / NBRC 103674 / ABI70S6)</name>
    <dbReference type="NCBI Taxonomy" id="1298851"/>
    <lineage>
        <taxon>Bacteria</taxon>
        <taxon>Pseudomonadati</taxon>
        <taxon>Thermosulfidibacterota</taxon>
        <taxon>Thermosulfidibacteria</taxon>
        <taxon>Thermosulfidibacterales</taxon>
        <taxon>Thermosulfidibacteraceae</taxon>
    </lineage>
</organism>
<dbReference type="PROSITE" id="PS51257">
    <property type="entry name" value="PROKAR_LIPOPROTEIN"/>
    <property type="match status" value="1"/>
</dbReference>
<dbReference type="InterPro" id="IPR008962">
    <property type="entry name" value="PapD-like_sf"/>
</dbReference>
<sequence length="1087" mass="119380">MKKFGIFTSLFLVLFLGIVGCGGGGGGSSSSDRSYSWTDGSNRAALGPLSGATVKIYRLNDWSNPVETIRTNALGEFTVKLSELNENEFVLVEVSGGYDVDANDDGILDENPVENKSTLYAIAKVADLKNGKVNVTVLSDSIFRFLSRMKSFFENELIAPQDLERILNLLAAPMVGDGSVNNTYDKILSFIPVKPVDWESEVPKGMRKIMPALYHKNNIARIEQVVNFYYRKYGFSVGTFPFERIRRYLKVDLVYNATEVNVGKNCSGAVVTATSGFFVERGSNCTFNANLTNTSLKLLGWMGCDEISQNGTECTIKNLNEDKIVAPIIVGPMSLREDTIVVDLTGSFVYFPNYNDTESNDLSYTQFLNSTALDTVQVIPDNSTIFDEIYNALDNGTWVIVVHKTEPVFYRKVISINGTSGNFTLKTEYVDLTEIIPEGYLSTSTSLSTMKEVGNDEDSTKVVSRSIVLPTGEELPVAPDGSITLVFGSGSQTRASQAFSWSDSYNSTYGPIHFDSGNKTTFNGTLTLRPYVDLTLAWGMFSGLNRMYVKVGCDTRTKGHFEASYKKTFNKHKVWLTYKYKQTFTVYGIPIVVTEKIPIVYGIRGTGTGKSSDNASLSGNATIVFDGGVNPYFQFAYAGGTASARLVAVPYASLDAKVNFKANAFAYVGAEPSVAIYGVGLAMDNYVGPYGEIEAKLEGDVQGSLDLIDMDLDEIIESYNVTASLEGEVGLAYYGRVRAYSDWDTKIAKKIVNKVNEKIRGKYTEFWCPWPLYTVSKSYTSSHVKPGKLSVSGPSIINETLVGDMGYDHQFTYTLKNTGGQPIMWKVEVQNADPALEITVSPFSGSLHPNNSTSVNVSLHYDNNTITKASYVLASLHFIQYDMSCNKTSTKAFNPSVNTNFTPLTTQLYCETKNVQDKLTASITFLKVPNPAWDCGLEIFTRSLNNNLSLIMASWNQLPSGYGLKGYVIMYAKLSSCNLTDLTHVSDLTTAGNCPYRVLSVIEDANATSFMSNLNNLVKNGILESGQSYCFKIHAFDSSNGRRILFPPGGCGLTCTDIPLVETNPWDLTNPAYNPGEVVSPISEQND</sequence>
<dbReference type="KEGG" id="ttk:TST_0842"/>
<proteinExistence type="predicted"/>
<accession>A0A0S3QTJ0</accession>
<dbReference type="Proteomes" id="UP000063234">
    <property type="component" value="Chromosome"/>
</dbReference>
<name>A0A0S3QTJ0_THET7</name>
<evidence type="ECO:0000313" key="1">
    <source>
        <dbReference type="EMBL" id="BAT71642.1"/>
    </source>
</evidence>
<gene>
    <name evidence="1" type="ORF">TST_0842</name>
</gene>
<dbReference type="RefSeq" id="WP_068549639.1">
    <property type="nucleotide sequence ID" value="NZ_AP013035.1"/>
</dbReference>